<evidence type="ECO:0000256" key="3">
    <source>
        <dbReference type="ARBA" id="ARBA00022679"/>
    </source>
</evidence>
<dbReference type="RefSeq" id="WP_170133981.1">
    <property type="nucleotide sequence ID" value="NZ_QKZL01000018.1"/>
</dbReference>
<dbReference type="InterPro" id="IPR001079">
    <property type="entry name" value="Galectin_CRD"/>
</dbReference>
<keyword evidence="4" id="KW-0812">Transmembrane</keyword>
<dbReference type="InterPro" id="IPR002659">
    <property type="entry name" value="Glyco_trans_31"/>
</dbReference>
<sequence length="1975" mass="211648">MKEKEPTAPDDADRRPRISVVVPVFDVEDHVGACLASLRAQVGVDLEVIVIDDGSTDASRARAEEAIGDDPRFRLISQDNRGLSAARNAGMALATGDLLGFVDGDDRVMPDMYPQMARALEEDGASWVACAIRFVGTDPGVPGHGSTHSAIHGAADLARHPAARRYALDDWREVARHFPSAWNKLYRRELVEDLRFPEGTWFEDHGFYWRAAARTDHILHLPQTLYLQTRGRPGQITAADDDRVSQQFGVIDDIAGVIAAGGKSHGEEALERIASRLVFERSSALRDPARRTRFAAEAGRYLAGRGLAYAPGWDPGLARSWALEMAGELPLTVILDDGETPPDPAPLAATLDALADPSLPGHEILLCVPPGAERSGPADPPALRRVTGGRGAALAAAQGRFVVFLAPGDIPVLGALGAWVDTMLQTGAQLGVSQFRLPEGGIHSGFLAPPERDPAPPVTGTFALAPEDALALAPELPARIFDRAFLAEHGLAPGHGPRGGWATILGAGLLAERAAYLAWPGMAPARPAGPGGTARDLARSHDAMLRALPRPARDRLPRGWERRLFARALAAEIDRPRAPEAQARFLRGAAWAVAWRRLGGVGAPAAGWDPEIAFDLDPRLAPLMDPRGLIRGGRAAFRARIAALSGPAPAPVPPIVPFHVPLRAARLGPRATLRARAGFRDARFANLALFDATRRRILLHLSLQPDQGRVVLNDRHGDDWGEERIFPVAFDGPEAEVEIALDAPRLDLRIDGVRVARLGAGDLAERDFTDLHRIAWLDLQGGFAPAGVEINPADLAPGARGALALDARLMLSAHVPGPEIPAIEMDGGTPPPLFASRVAGGLGLRGPLPGRVWRGVEEGAALTLRLAGAAPLVLTRADLAARIQAMLTDPTLPGDPEAAMLAIEHVRFAGLAPRLSSRARDGLARLARHYGLETYLAADGPAEGPKDGRPDPFLPPADPDQPVIDACLTRLAEVQAVAPELPLLDLVDDLALQAVPRRKLFLNLSEVFALHDADLPGLVAHAAAEGHADFVPGWHLWSNAAMLPFLLEQERFDDLLAAMASLVPESGEWIATAPLGWTIARALGRQDLPEEVRMGLATAFLDFLAARAGDYWARTPCRLLVRATVALLGAEGMAPELAARARDVALSVHALSPSFWDAVDEADLPRDMRAGLAPARDAFEAVHAARDAAAAGPLSPEIRARLARALDTLAPAPAATWAARDLLGPAGGPVGPGTPGTALLRHMAMPGAEAMEDGLAARATAALPELYPDVPEPHEPALTARLVTWLARADPAAWTGEEPEWAAMGRIAGAEADHLGIALALRAAGALGDVAAETPVARALLDRLAGWRAEEDGAVAAPAVVQALWGISRRDTASARAARALFADTPLPPPAPSGTAPAGRLDTVVVVISCRAHLETRIPPLAAAWADGLEAWGVPWIVAVGGGDGRREGRVVHLDAPDDYEGLPFKVLAAVEWVRRHTGHAYMIKIDDDCFLDVDGFLAAQDYARSDYHGRALTRVPGQLDRAWHNGKSRTERGRFELDRSPEPSSYADGGSGYALSRTAMEALARAAATPLGQRLAAASFMEDKLVGDLLSLSGIAVDPTGHRVTVRRRARPGGVAVPAWVNGFDASRAAPVRLVHLDAPEAQTAARARLSSPALTPKKLWPAHEEIRLGRNSGALELVSPDRRVAAFRQAPVAVVAVMRNEAFMLPHFLDHYRRMGVTAFAVADNGSDDGTLERLAEEPDVAAFSVDTAYAVSHYGVAWQNALMGLRPGAWTLVADADELLVWEWPQAEGLADLLSGPDFAKADAARVFMLDMYPEGSLAEAQFEADPFAEAGFTEARPFLRCTPLRGPFSTGETWTSALRHRLIPGSRPTLFVAQKYALLRPAPWMRLSDGLHYVSGARIARRELLFAHFKYNADFRRKAQEEVARRQHFNDAEEYRRYLALASEGRDRIHDPALSVRWTDSAFVRARLGRG</sequence>
<evidence type="ECO:0000259" key="10">
    <source>
        <dbReference type="PROSITE" id="PS51304"/>
    </source>
</evidence>
<evidence type="ECO:0000313" key="12">
    <source>
        <dbReference type="Proteomes" id="UP000248916"/>
    </source>
</evidence>
<dbReference type="Pfam" id="PF00535">
    <property type="entry name" value="Glycos_transf_2"/>
    <property type="match status" value="1"/>
</dbReference>
<keyword evidence="3 11" id="KW-0808">Transferase</keyword>
<reference evidence="11 12" key="1">
    <citation type="submission" date="2018-06" db="EMBL/GenBank/DDBJ databases">
        <title>Genomic Encyclopedia of Archaeal and Bacterial Type Strains, Phase II (KMG-II): from individual species to whole genera.</title>
        <authorList>
            <person name="Goeker M."/>
        </authorList>
    </citation>
    <scope>NUCLEOTIDE SEQUENCE [LARGE SCALE GENOMIC DNA]</scope>
    <source>
        <strain evidence="11 12">DSM 22009</strain>
    </source>
</reference>
<gene>
    <name evidence="11" type="ORF">LX81_03282</name>
</gene>
<feature type="region of interest" description="Disordered" evidence="9">
    <location>
        <begin position="1531"/>
        <end position="1551"/>
    </location>
</feature>
<dbReference type="GO" id="GO:0016758">
    <property type="term" value="F:hexosyltransferase activity"/>
    <property type="evidence" value="ECO:0007669"/>
    <property type="project" value="InterPro"/>
</dbReference>
<comment type="caution">
    <text evidence="11">The sequence shown here is derived from an EMBL/GenBank/DDBJ whole genome shotgun (WGS) entry which is preliminary data.</text>
</comment>
<dbReference type="Proteomes" id="UP000248916">
    <property type="component" value="Unassembled WGS sequence"/>
</dbReference>
<organism evidence="11 12">
    <name type="scientific">Palleronia aestuarii</name>
    <dbReference type="NCBI Taxonomy" id="568105"/>
    <lineage>
        <taxon>Bacteria</taxon>
        <taxon>Pseudomonadati</taxon>
        <taxon>Pseudomonadota</taxon>
        <taxon>Alphaproteobacteria</taxon>
        <taxon>Rhodobacterales</taxon>
        <taxon>Roseobacteraceae</taxon>
        <taxon>Palleronia</taxon>
    </lineage>
</organism>
<protein>
    <submittedName>
        <fullName evidence="11">Glycosyltransferase involved in cell wall biosynthesis</fullName>
    </submittedName>
</protein>
<feature type="domain" description="Galectin" evidence="10">
    <location>
        <begin position="657"/>
        <end position="791"/>
    </location>
</feature>
<keyword evidence="5" id="KW-0735">Signal-anchor</keyword>
<accession>A0A2W7N599</accession>
<dbReference type="PROSITE" id="PS51304">
    <property type="entry name" value="GALECTIN"/>
    <property type="match status" value="1"/>
</dbReference>
<dbReference type="Pfam" id="PF13704">
    <property type="entry name" value="Glyco_tranf_2_4"/>
    <property type="match status" value="1"/>
</dbReference>
<evidence type="ECO:0000256" key="6">
    <source>
        <dbReference type="ARBA" id="ARBA00022989"/>
    </source>
</evidence>
<name>A0A2W7N599_9RHOB</name>
<dbReference type="SUPFAM" id="SSF53448">
    <property type="entry name" value="Nucleotide-diphospho-sugar transferases"/>
    <property type="match status" value="1"/>
</dbReference>
<dbReference type="InterPro" id="IPR029044">
    <property type="entry name" value="Nucleotide-diphossugar_trans"/>
</dbReference>
<keyword evidence="7" id="KW-0333">Golgi apparatus</keyword>
<dbReference type="CDD" id="cd00761">
    <property type="entry name" value="Glyco_tranf_GTA_type"/>
    <property type="match status" value="1"/>
</dbReference>
<evidence type="ECO:0000256" key="9">
    <source>
        <dbReference type="SAM" id="MobiDB-lite"/>
    </source>
</evidence>
<feature type="compositionally biased region" description="Basic and acidic residues" evidence="9">
    <location>
        <begin position="1531"/>
        <end position="1542"/>
    </location>
</feature>
<comment type="subcellular location">
    <subcellularLocation>
        <location evidence="1">Golgi apparatus membrane</location>
        <topology evidence="1">Single-pass type II membrane protein</topology>
    </subcellularLocation>
</comment>
<dbReference type="PANTHER" id="PTHR43685:SF14">
    <property type="entry name" value="GLYCOSYLTRANSFERASE 2-LIKE DOMAIN-CONTAINING PROTEIN"/>
    <property type="match status" value="1"/>
</dbReference>
<keyword evidence="2" id="KW-0328">Glycosyltransferase</keyword>
<keyword evidence="6" id="KW-1133">Transmembrane helix</keyword>
<dbReference type="Gene3D" id="2.60.120.200">
    <property type="match status" value="1"/>
</dbReference>
<keyword evidence="8" id="KW-0472">Membrane</keyword>
<evidence type="ECO:0000256" key="2">
    <source>
        <dbReference type="ARBA" id="ARBA00022676"/>
    </source>
</evidence>
<dbReference type="EMBL" id="QKZL01000018">
    <property type="protein sequence ID" value="PZX13497.1"/>
    <property type="molecule type" value="Genomic_DNA"/>
</dbReference>
<evidence type="ECO:0000313" key="11">
    <source>
        <dbReference type="EMBL" id="PZX13497.1"/>
    </source>
</evidence>
<dbReference type="Gene3D" id="3.90.550.50">
    <property type="match status" value="1"/>
</dbReference>
<evidence type="ECO:0000256" key="8">
    <source>
        <dbReference type="ARBA" id="ARBA00023136"/>
    </source>
</evidence>
<proteinExistence type="predicted"/>
<evidence type="ECO:0000256" key="4">
    <source>
        <dbReference type="ARBA" id="ARBA00022692"/>
    </source>
</evidence>
<dbReference type="Gene3D" id="3.90.550.10">
    <property type="entry name" value="Spore Coat Polysaccharide Biosynthesis Protein SpsA, Chain A"/>
    <property type="match status" value="1"/>
</dbReference>
<dbReference type="GO" id="GO:0030246">
    <property type="term" value="F:carbohydrate binding"/>
    <property type="evidence" value="ECO:0007669"/>
    <property type="project" value="InterPro"/>
</dbReference>
<dbReference type="InterPro" id="IPR050834">
    <property type="entry name" value="Glycosyltransf_2"/>
</dbReference>
<dbReference type="PANTHER" id="PTHR43685">
    <property type="entry name" value="GLYCOSYLTRANSFERASE"/>
    <property type="match status" value="1"/>
</dbReference>
<dbReference type="Pfam" id="PF01762">
    <property type="entry name" value="Galactosyl_T"/>
    <property type="match status" value="1"/>
</dbReference>
<evidence type="ECO:0000256" key="1">
    <source>
        <dbReference type="ARBA" id="ARBA00004323"/>
    </source>
</evidence>
<evidence type="ECO:0000256" key="5">
    <source>
        <dbReference type="ARBA" id="ARBA00022968"/>
    </source>
</evidence>
<evidence type="ECO:0000256" key="7">
    <source>
        <dbReference type="ARBA" id="ARBA00023034"/>
    </source>
</evidence>
<dbReference type="InterPro" id="IPR001173">
    <property type="entry name" value="Glyco_trans_2-like"/>
</dbReference>
<dbReference type="GO" id="GO:0016020">
    <property type="term" value="C:membrane"/>
    <property type="evidence" value="ECO:0007669"/>
    <property type="project" value="InterPro"/>
</dbReference>
<keyword evidence="12" id="KW-1185">Reference proteome</keyword>